<organism evidence="1 2">
    <name type="scientific">Myriangium duriaei CBS 260.36</name>
    <dbReference type="NCBI Taxonomy" id="1168546"/>
    <lineage>
        <taxon>Eukaryota</taxon>
        <taxon>Fungi</taxon>
        <taxon>Dikarya</taxon>
        <taxon>Ascomycota</taxon>
        <taxon>Pezizomycotina</taxon>
        <taxon>Dothideomycetes</taxon>
        <taxon>Dothideomycetidae</taxon>
        <taxon>Myriangiales</taxon>
        <taxon>Myriangiaceae</taxon>
        <taxon>Myriangium</taxon>
    </lineage>
</organism>
<dbReference type="EMBL" id="ML996082">
    <property type="protein sequence ID" value="KAF2155995.1"/>
    <property type="molecule type" value="Genomic_DNA"/>
</dbReference>
<gene>
    <name evidence="1" type="ORF">K461DRAFT_86468</name>
</gene>
<evidence type="ECO:0000313" key="1">
    <source>
        <dbReference type="EMBL" id="KAF2155995.1"/>
    </source>
</evidence>
<keyword evidence="2" id="KW-1185">Reference proteome</keyword>
<reference evidence="1" key="1">
    <citation type="journal article" date="2020" name="Stud. Mycol.">
        <title>101 Dothideomycetes genomes: a test case for predicting lifestyles and emergence of pathogens.</title>
        <authorList>
            <person name="Haridas S."/>
            <person name="Albert R."/>
            <person name="Binder M."/>
            <person name="Bloem J."/>
            <person name="Labutti K."/>
            <person name="Salamov A."/>
            <person name="Andreopoulos B."/>
            <person name="Baker S."/>
            <person name="Barry K."/>
            <person name="Bills G."/>
            <person name="Bluhm B."/>
            <person name="Cannon C."/>
            <person name="Castanera R."/>
            <person name="Culley D."/>
            <person name="Daum C."/>
            <person name="Ezra D."/>
            <person name="Gonzalez J."/>
            <person name="Henrissat B."/>
            <person name="Kuo A."/>
            <person name="Liang C."/>
            <person name="Lipzen A."/>
            <person name="Lutzoni F."/>
            <person name="Magnuson J."/>
            <person name="Mondo S."/>
            <person name="Nolan M."/>
            <person name="Ohm R."/>
            <person name="Pangilinan J."/>
            <person name="Park H.-J."/>
            <person name="Ramirez L."/>
            <person name="Alfaro M."/>
            <person name="Sun H."/>
            <person name="Tritt A."/>
            <person name="Yoshinaga Y."/>
            <person name="Zwiers L.-H."/>
            <person name="Turgeon B."/>
            <person name="Goodwin S."/>
            <person name="Spatafora J."/>
            <person name="Crous P."/>
            <person name="Grigoriev I."/>
        </authorList>
    </citation>
    <scope>NUCLEOTIDE SEQUENCE</scope>
    <source>
        <strain evidence="1">CBS 260.36</strain>
    </source>
</reference>
<accession>A0A9P4JA94</accession>
<proteinExistence type="predicted"/>
<name>A0A9P4JA94_9PEZI</name>
<comment type="caution">
    <text evidence="1">The sequence shown here is derived from an EMBL/GenBank/DDBJ whole genome shotgun (WGS) entry which is preliminary data.</text>
</comment>
<dbReference type="Proteomes" id="UP000799439">
    <property type="component" value="Unassembled WGS sequence"/>
</dbReference>
<dbReference type="AlphaFoldDB" id="A0A9P4JA94"/>
<protein>
    <submittedName>
        <fullName evidence="1">Uncharacterized protein</fullName>
    </submittedName>
</protein>
<evidence type="ECO:0000313" key="2">
    <source>
        <dbReference type="Proteomes" id="UP000799439"/>
    </source>
</evidence>
<sequence>MQTSDFLIIEVCNLRVSSVRRVQKGCFGDRASTLNFERALKESAAEVSAASHAEMLSFRASRSCGDGFPGLIYPPMRSVKATRVFMAVVTVSVDRLCRSKVSLLHLDRKLPNSVCKVLVFASRSARRSEKSSEVVDCTSCPYRHPSWAGGGASCPYRDIVDKDSG</sequence>